<sequence>MNGLKAMEGRDGKLKKDMIGMYSGPVLFLSRFSKIDYESKTISIIGEYDKYDEYDDSYVYFEPGKHEHIDDAICNCFDNYSFDVEEDLCGAINQLTEMYEITWEKKSLLDKNKKDLS</sequence>
<reference evidence="1" key="1">
    <citation type="submission" date="2018-05" db="EMBL/GenBank/DDBJ databases">
        <authorList>
            <person name="Lanie J.A."/>
            <person name="Ng W.-L."/>
            <person name="Kazmierczak K.M."/>
            <person name="Andrzejewski T.M."/>
            <person name="Davidsen T.M."/>
            <person name="Wayne K.J."/>
            <person name="Tettelin H."/>
            <person name="Glass J.I."/>
            <person name="Rusch D."/>
            <person name="Podicherti R."/>
            <person name="Tsui H.-C.T."/>
            <person name="Winkler M.E."/>
        </authorList>
    </citation>
    <scope>NUCLEOTIDE SEQUENCE</scope>
</reference>
<dbReference type="EMBL" id="UINC01040407">
    <property type="protein sequence ID" value="SVB40235.1"/>
    <property type="molecule type" value="Genomic_DNA"/>
</dbReference>
<evidence type="ECO:0000313" key="1">
    <source>
        <dbReference type="EMBL" id="SVB40235.1"/>
    </source>
</evidence>
<protein>
    <submittedName>
        <fullName evidence="1">Uncharacterized protein</fullName>
    </submittedName>
</protein>
<name>A0A382DPU5_9ZZZZ</name>
<accession>A0A382DPU5</accession>
<organism evidence="1">
    <name type="scientific">marine metagenome</name>
    <dbReference type="NCBI Taxonomy" id="408172"/>
    <lineage>
        <taxon>unclassified sequences</taxon>
        <taxon>metagenomes</taxon>
        <taxon>ecological metagenomes</taxon>
    </lineage>
</organism>
<dbReference type="AlphaFoldDB" id="A0A382DPU5"/>
<gene>
    <name evidence="1" type="ORF">METZ01_LOCUS193089</name>
</gene>
<proteinExistence type="predicted"/>